<keyword evidence="3" id="KW-0238">DNA-binding</keyword>
<keyword evidence="9" id="KW-1185">Reference proteome</keyword>
<dbReference type="InterPro" id="IPR001789">
    <property type="entry name" value="Sig_transdc_resp-reg_receiver"/>
</dbReference>
<dbReference type="CDD" id="cd06170">
    <property type="entry name" value="LuxR_C_like"/>
    <property type="match status" value="1"/>
</dbReference>
<dbReference type="SUPFAM" id="SSF52172">
    <property type="entry name" value="CheY-like"/>
    <property type="match status" value="1"/>
</dbReference>
<dbReference type="GO" id="GO:0003677">
    <property type="term" value="F:DNA binding"/>
    <property type="evidence" value="ECO:0007669"/>
    <property type="project" value="UniProtKB-KW"/>
</dbReference>
<dbReference type="PROSITE" id="PS50043">
    <property type="entry name" value="HTH_LUXR_2"/>
    <property type="match status" value="1"/>
</dbReference>
<dbReference type="InterPro" id="IPR011006">
    <property type="entry name" value="CheY-like_superfamily"/>
</dbReference>
<dbReference type="GO" id="GO:0006355">
    <property type="term" value="P:regulation of DNA-templated transcription"/>
    <property type="evidence" value="ECO:0007669"/>
    <property type="project" value="InterPro"/>
</dbReference>
<keyword evidence="1 5" id="KW-0597">Phosphoprotein</keyword>
<dbReference type="InterPro" id="IPR058245">
    <property type="entry name" value="NreC/VraR/RcsB-like_REC"/>
</dbReference>
<proteinExistence type="predicted"/>
<dbReference type="InterPro" id="IPR039420">
    <property type="entry name" value="WalR-like"/>
</dbReference>
<evidence type="ECO:0000259" key="6">
    <source>
        <dbReference type="PROSITE" id="PS50043"/>
    </source>
</evidence>
<dbReference type="PROSITE" id="PS00622">
    <property type="entry name" value="HTH_LUXR_1"/>
    <property type="match status" value="1"/>
</dbReference>
<dbReference type="AlphaFoldDB" id="A0A399EGE1"/>
<gene>
    <name evidence="8" type="primary">vraR_2</name>
    <name evidence="8" type="ORF">Mterra_02434</name>
</gene>
<evidence type="ECO:0000256" key="2">
    <source>
        <dbReference type="ARBA" id="ARBA00023015"/>
    </source>
</evidence>
<evidence type="ECO:0000256" key="5">
    <source>
        <dbReference type="PROSITE-ProRule" id="PRU00169"/>
    </source>
</evidence>
<dbReference type="SMART" id="SM00421">
    <property type="entry name" value="HTH_LUXR"/>
    <property type="match status" value="1"/>
</dbReference>
<dbReference type="PANTHER" id="PTHR43214">
    <property type="entry name" value="TWO-COMPONENT RESPONSE REGULATOR"/>
    <property type="match status" value="1"/>
</dbReference>
<dbReference type="CDD" id="cd17535">
    <property type="entry name" value="REC_NarL-like"/>
    <property type="match status" value="1"/>
</dbReference>
<accession>A0A399EGE1</accession>
<dbReference type="PROSITE" id="PS50110">
    <property type="entry name" value="RESPONSE_REGULATORY"/>
    <property type="match status" value="1"/>
</dbReference>
<organism evidence="8 9">
    <name type="scientific">Calidithermus terrae</name>
    <dbReference type="NCBI Taxonomy" id="1408545"/>
    <lineage>
        <taxon>Bacteria</taxon>
        <taxon>Thermotogati</taxon>
        <taxon>Deinococcota</taxon>
        <taxon>Deinococci</taxon>
        <taxon>Thermales</taxon>
        <taxon>Thermaceae</taxon>
        <taxon>Calidithermus</taxon>
    </lineage>
</organism>
<dbReference type="InterPro" id="IPR000792">
    <property type="entry name" value="Tscrpt_reg_LuxR_C"/>
</dbReference>
<dbReference type="Pfam" id="PF00196">
    <property type="entry name" value="GerE"/>
    <property type="match status" value="1"/>
</dbReference>
<feature type="modified residue" description="4-aspartylphosphate" evidence="5">
    <location>
        <position position="55"/>
    </location>
</feature>
<dbReference type="Pfam" id="PF00072">
    <property type="entry name" value="Response_reg"/>
    <property type="match status" value="1"/>
</dbReference>
<evidence type="ECO:0000256" key="1">
    <source>
        <dbReference type="ARBA" id="ARBA00022553"/>
    </source>
</evidence>
<dbReference type="InterPro" id="IPR016032">
    <property type="entry name" value="Sig_transdc_resp-reg_C-effctor"/>
</dbReference>
<evidence type="ECO:0000256" key="3">
    <source>
        <dbReference type="ARBA" id="ARBA00023125"/>
    </source>
</evidence>
<dbReference type="SUPFAM" id="SSF46894">
    <property type="entry name" value="C-terminal effector domain of the bipartite response regulators"/>
    <property type="match status" value="1"/>
</dbReference>
<evidence type="ECO:0000313" key="8">
    <source>
        <dbReference type="EMBL" id="RIH83028.1"/>
    </source>
</evidence>
<dbReference type="RefSeq" id="WP_036218449.1">
    <property type="nucleotide sequence ID" value="NZ_QXDL01000102.1"/>
</dbReference>
<sequence>MPTRLLIVDDHPIVREGLKAFLSLYDDLELVGEAEEGHDALAKAHSLRPDLVLLDLHLSDGHALAWVRRFLELDDAPKVLILTSFLEEETLRQALHAGASGYLLKHAGPAALLDGIRAAARGEVPLDPAAVRLLARPHHDRLAGLTAKEREVLALVAQGLSNKAIAQRLGIAEKTVKTHVSSLLAKLNLKGRTQAALLARELGL</sequence>
<dbReference type="SMART" id="SM00448">
    <property type="entry name" value="REC"/>
    <property type="match status" value="1"/>
</dbReference>
<dbReference type="EMBL" id="QXDL01000102">
    <property type="protein sequence ID" value="RIH83028.1"/>
    <property type="molecule type" value="Genomic_DNA"/>
</dbReference>
<evidence type="ECO:0000313" key="9">
    <source>
        <dbReference type="Proteomes" id="UP000265715"/>
    </source>
</evidence>
<evidence type="ECO:0000256" key="4">
    <source>
        <dbReference type="ARBA" id="ARBA00023163"/>
    </source>
</evidence>
<dbReference type="PANTHER" id="PTHR43214:SF24">
    <property type="entry name" value="TRANSCRIPTIONAL REGULATORY PROTEIN NARL-RELATED"/>
    <property type="match status" value="1"/>
</dbReference>
<evidence type="ECO:0000259" key="7">
    <source>
        <dbReference type="PROSITE" id="PS50110"/>
    </source>
</evidence>
<reference evidence="8 9" key="1">
    <citation type="submission" date="2018-08" db="EMBL/GenBank/DDBJ databases">
        <title>Meiothermus terrae DSM 26712 genome sequencing project.</title>
        <authorList>
            <person name="Da Costa M.S."/>
            <person name="Albuquerque L."/>
            <person name="Raposo P."/>
            <person name="Froufe H.J.C."/>
            <person name="Barroso C.S."/>
            <person name="Egas C."/>
        </authorList>
    </citation>
    <scope>NUCLEOTIDE SEQUENCE [LARGE SCALE GENOMIC DNA]</scope>
    <source>
        <strain evidence="8 9">DSM 26712</strain>
    </source>
</reference>
<dbReference type="Gene3D" id="3.40.50.2300">
    <property type="match status" value="1"/>
</dbReference>
<protein>
    <submittedName>
        <fullName evidence="8">Response regulator protein VraR</fullName>
    </submittedName>
</protein>
<feature type="domain" description="Response regulatory" evidence="7">
    <location>
        <begin position="4"/>
        <end position="120"/>
    </location>
</feature>
<comment type="caution">
    <text evidence="8">The sequence shown here is derived from an EMBL/GenBank/DDBJ whole genome shotgun (WGS) entry which is preliminary data.</text>
</comment>
<dbReference type="PRINTS" id="PR00038">
    <property type="entry name" value="HTHLUXR"/>
</dbReference>
<dbReference type="Proteomes" id="UP000265715">
    <property type="component" value="Unassembled WGS sequence"/>
</dbReference>
<dbReference type="GO" id="GO:0000160">
    <property type="term" value="P:phosphorelay signal transduction system"/>
    <property type="evidence" value="ECO:0007669"/>
    <property type="project" value="InterPro"/>
</dbReference>
<keyword evidence="4" id="KW-0804">Transcription</keyword>
<name>A0A399EGE1_9DEIN</name>
<feature type="domain" description="HTH luxR-type" evidence="6">
    <location>
        <begin position="138"/>
        <end position="203"/>
    </location>
</feature>
<keyword evidence="2" id="KW-0805">Transcription regulation</keyword>
<dbReference type="OrthoDB" id="9814495at2"/>